<dbReference type="GO" id="GO:0005829">
    <property type="term" value="C:cytosol"/>
    <property type="evidence" value="ECO:0007669"/>
    <property type="project" value="TreeGrafter"/>
</dbReference>
<dbReference type="InterPro" id="IPR023400">
    <property type="entry name" value="RecA_C_sf"/>
</dbReference>
<keyword evidence="5 7" id="KW-0238">DNA-binding</keyword>
<keyword evidence="7" id="KW-0963">Cytoplasm</keyword>
<feature type="domain" description="RecA family profile 1" evidence="10">
    <location>
        <begin position="60"/>
        <end position="219"/>
    </location>
</feature>
<dbReference type="InterPro" id="IPR027417">
    <property type="entry name" value="P-loop_NTPase"/>
</dbReference>
<dbReference type="GO" id="GO:0140664">
    <property type="term" value="F:ATP-dependent DNA damage sensor activity"/>
    <property type="evidence" value="ECO:0007669"/>
    <property type="project" value="InterPro"/>
</dbReference>
<keyword evidence="6 7" id="KW-0233">DNA recombination</keyword>
<evidence type="ECO:0000313" key="12">
    <source>
        <dbReference type="EMBL" id="EDP17248.1"/>
    </source>
</evidence>
<dbReference type="Pfam" id="PF00154">
    <property type="entry name" value="RecA_N"/>
    <property type="match status" value="1"/>
</dbReference>
<feature type="domain" description="RecA family profile 2" evidence="11">
    <location>
        <begin position="224"/>
        <end position="297"/>
    </location>
</feature>
<gene>
    <name evidence="7" type="primary">recA</name>
    <name evidence="12" type="ORF">CLOBOL_02320</name>
</gene>
<evidence type="ECO:0000256" key="2">
    <source>
        <dbReference type="ARBA" id="ARBA00015553"/>
    </source>
</evidence>
<dbReference type="PANTHER" id="PTHR45900">
    <property type="entry name" value="RECA"/>
    <property type="match status" value="1"/>
</dbReference>
<dbReference type="FunFam" id="3.40.50.300:FF:000087">
    <property type="entry name" value="Recombinase RecA"/>
    <property type="match status" value="1"/>
</dbReference>
<evidence type="ECO:0000256" key="1">
    <source>
        <dbReference type="ARBA" id="ARBA00009391"/>
    </source>
</evidence>
<reference evidence="12 13" key="2">
    <citation type="submission" date="2007-09" db="EMBL/GenBank/DDBJ databases">
        <title>Draft genome sequence of Clostridium bolteae (ATCC BAA-613).</title>
        <authorList>
            <person name="Sudarsanam P."/>
            <person name="Ley R."/>
            <person name="Guruge J."/>
            <person name="Turnbaugh P.J."/>
            <person name="Mahowald M."/>
            <person name="Liep D."/>
            <person name="Gordon J."/>
        </authorList>
    </citation>
    <scope>NUCLEOTIDE SEQUENCE [LARGE SCALE GENOMIC DNA]</scope>
    <source>
        <strain evidence="13">ATCC BAA-613 / DSM 15670 / CCUG 46953 / JCM 12243 / WAL 16351</strain>
    </source>
</reference>
<keyword evidence="3 7" id="KW-0547">Nucleotide-binding</keyword>
<dbReference type="eggNOG" id="COG0468">
    <property type="taxonomic scope" value="Bacteria"/>
</dbReference>
<dbReference type="InterPro" id="IPR003593">
    <property type="entry name" value="AAA+_ATPase"/>
</dbReference>
<dbReference type="GO" id="GO:0003684">
    <property type="term" value="F:damaged DNA binding"/>
    <property type="evidence" value="ECO:0007669"/>
    <property type="project" value="UniProtKB-UniRule"/>
</dbReference>
<dbReference type="InterPro" id="IPR020587">
    <property type="entry name" value="RecA_monomer-monomer_interface"/>
</dbReference>
<dbReference type="CDD" id="cd00983">
    <property type="entry name" value="RecA"/>
    <property type="match status" value="1"/>
</dbReference>
<dbReference type="Proteomes" id="UP000005396">
    <property type="component" value="Unassembled WGS sequence"/>
</dbReference>
<sequence>MFAWKALEDTMAREEKSNVINRDMNKDEKLKALDAALTQIEKAYGKGSVMKLGDSRANMNIETVPTGSISLDIALGLGGVPKGRIVEVYGPESSGKTTVALHMVAEVQKRGGIAGFIDAEHALDPVYARNIGVDIDNLYISQPDNGEQALEITETMVRSGAVDIVIVDSVAALVPKAEIDGEMGDSHVGLQARLMSQALRKLTAVISKSNCIVIFINQLREKVGVMFGNPETTTGGRALKFYASVRLDVRRIETLKQGGEVTGNRVRVKVVKNKIAPPFKEAEFDIMFGRGISKEGDILDLAVKENIIEKSGAWFAYNGSKIGQGRENSKQYLSDNPAVCAEVEAKVRAKYELPGAEEAMEAAEAFKTAAKQAETKTGETDADAPELV</sequence>
<evidence type="ECO:0000256" key="4">
    <source>
        <dbReference type="ARBA" id="ARBA00022840"/>
    </source>
</evidence>
<evidence type="ECO:0000259" key="10">
    <source>
        <dbReference type="PROSITE" id="PS50162"/>
    </source>
</evidence>
<dbReference type="GO" id="GO:0009432">
    <property type="term" value="P:SOS response"/>
    <property type="evidence" value="ECO:0007669"/>
    <property type="project" value="UniProtKB-UniRule"/>
</dbReference>
<evidence type="ECO:0000256" key="6">
    <source>
        <dbReference type="ARBA" id="ARBA00023172"/>
    </source>
</evidence>
<dbReference type="GO" id="GO:0006310">
    <property type="term" value="P:DNA recombination"/>
    <property type="evidence" value="ECO:0007669"/>
    <property type="project" value="UniProtKB-UniRule"/>
</dbReference>
<dbReference type="InterPro" id="IPR049261">
    <property type="entry name" value="RecA-like_C"/>
</dbReference>
<reference evidence="12 13" key="1">
    <citation type="submission" date="2007-08" db="EMBL/GenBank/DDBJ databases">
        <authorList>
            <person name="Fulton L."/>
            <person name="Clifton S."/>
            <person name="Fulton B."/>
            <person name="Xu J."/>
            <person name="Minx P."/>
            <person name="Pepin K.H."/>
            <person name="Johnson M."/>
            <person name="Thiruvilangam P."/>
            <person name="Bhonagiri V."/>
            <person name="Nash W.E."/>
            <person name="Mardis E.R."/>
            <person name="Wilson R.K."/>
        </authorList>
    </citation>
    <scope>NUCLEOTIDE SEQUENCE [LARGE SCALE GENOMIC DNA]</scope>
    <source>
        <strain evidence="13">ATCC BAA-613 / DSM 15670 / CCUG 46953 / JCM 12243 / WAL 16351</strain>
    </source>
</reference>
<keyword evidence="4 7" id="KW-0067">ATP-binding</keyword>
<comment type="subcellular location">
    <subcellularLocation>
        <location evidence="7">Cytoplasm</location>
    </subcellularLocation>
</comment>
<evidence type="ECO:0000313" key="13">
    <source>
        <dbReference type="Proteomes" id="UP000005396"/>
    </source>
</evidence>
<evidence type="ECO:0000256" key="9">
    <source>
        <dbReference type="RuleBase" id="RU004527"/>
    </source>
</evidence>
<dbReference type="SUPFAM" id="SSF54752">
    <property type="entry name" value="RecA protein, C-terminal domain"/>
    <property type="match status" value="1"/>
</dbReference>
<organism evidence="12 13">
    <name type="scientific">Enterocloster bolteae (strain ATCC BAA-613 / DSM 15670 / CCUG 46953 / JCM 12243 / WAL 16351)</name>
    <name type="common">Clostridium bolteae</name>
    <dbReference type="NCBI Taxonomy" id="411902"/>
    <lineage>
        <taxon>Bacteria</taxon>
        <taxon>Bacillati</taxon>
        <taxon>Bacillota</taxon>
        <taxon>Clostridia</taxon>
        <taxon>Lachnospirales</taxon>
        <taxon>Lachnospiraceae</taxon>
        <taxon>Enterocloster</taxon>
    </lineage>
</organism>
<dbReference type="InterPro" id="IPR013765">
    <property type="entry name" value="DNA_recomb/repair_RecA"/>
</dbReference>
<dbReference type="PROSITE" id="PS50163">
    <property type="entry name" value="RECA_3"/>
    <property type="match status" value="1"/>
</dbReference>
<comment type="caution">
    <text evidence="12">The sequence shown here is derived from an EMBL/GenBank/DDBJ whole genome shotgun (WGS) entry which is preliminary data.</text>
</comment>
<evidence type="ECO:0000256" key="5">
    <source>
        <dbReference type="ARBA" id="ARBA00023125"/>
    </source>
</evidence>
<dbReference type="NCBIfam" id="TIGR02012">
    <property type="entry name" value="tigrfam_recA"/>
    <property type="match status" value="1"/>
</dbReference>
<dbReference type="EMBL" id="ABCC02000023">
    <property type="protein sequence ID" value="EDP17248.1"/>
    <property type="molecule type" value="Genomic_DNA"/>
</dbReference>
<evidence type="ECO:0000256" key="3">
    <source>
        <dbReference type="ARBA" id="ARBA00022741"/>
    </source>
</evidence>
<dbReference type="PANTHER" id="PTHR45900:SF1">
    <property type="entry name" value="MITOCHONDRIAL DNA REPAIR PROTEIN RECA HOMOLOG-RELATED"/>
    <property type="match status" value="1"/>
</dbReference>
<dbReference type="SMART" id="SM00382">
    <property type="entry name" value="AAA"/>
    <property type="match status" value="1"/>
</dbReference>
<dbReference type="AlphaFoldDB" id="A8RNZ1"/>
<dbReference type="GO" id="GO:0003697">
    <property type="term" value="F:single-stranded DNA binding"/>
    <property type="evidence" value="ECO:0007669"/>
    <property type="project" value="UniProtKB-UniRule"/>
</dbReference>
<feature type="binding site" evidence="7">
    <location>
        <begin position="90"/>
        <end position="97"/>
    </location>
    <ligand>
        <name>ATP</name>
        <dbReference type="ChEBI" id="CHEBI:30616"/>
    </ligand>
</feature>
<evidence type="ECO:0000256" key="7">
    <source>
        <dbReference type="HAMAP-Rule" id="MF_00268"/>
    </source>
</evidence>
<keyword evidence="7 8" id="KW-0234">DNA repair</keyword>
<dbReference type="Pfam" id="PF21096">
    <property type="entry name" value="RecA_C"/>
    <property type="match status" value="1"/>
</dbReference>
<accession>A8RNZ1</accession>
<dbReference type="Gene3D" id="3.40.50.300">
    <property type="entry name" value="P-loop containing nucleotide triphosphate hydrolases"/>
    <property type="match status" value="1"/>
</dbReference>
<dbReference type="GO" id="GO:0005524">
    <property type="term" value="F:ATP binding"/>
    <property type="evidence" value="ECO:0007669"/>
    <property type="project" value="UniProtKB-UniRule"/>
</dbReference>
<comment type="function">
    <text evidence="7">Can catalyze the hydrolysis of ATP in the presence of single-stranded DNA, the ATP-dependent uptake of single-stranded DNA by duplex DNA, and the ATP-dependent hybridization of homologous single-stranded DNAs. It interacts with LexA causing its activation and leading to its autocatalytic cleavage.</text>
</comment>
<dbReference type="PRINTS" id="PR00142">
    <property type="entry name" value="RECA"/>
</dbReference>
<dbReference type="HOGENOM" id="CLU_040469_3_2_9"/>
<dbReference type="SUPFAM" id="SSF52540">
    <property type="entry name" value="P-loop containing nucleoside triphosphate hydrolases"/>
    <property type="match status" value="1"/>
</dbReference>
<dbReference type="PROSITE" id="PS00321">
    <property type="entry name" value="RECA_1"/>
    <property type="match status" value="1"/>
</dbReference>
<proteinExistence type="inferred from homology"/>
<dbReference type="InterPro" id="IPR020584">
    <property type="entry name" value="DNA_recomb/repair_RecA_CS"/>
</dbReference>
<dbReference type="PROSITE" id="PS50162">
    <property type="entry name" value="RECA_2"/>
    <property type="match status" value="1"/>
</dbReference>
<name>A8RNZ1_ENTBW</name>
<protein>
    <recommendedName>
        <fullName evidence="2 7">Protein RecA</fullName>
    </recommendedName>
    <alternativeName>
        <fullName evidence="7 8">Recombinase A</fullName>
    </alternativeName>
</protein>
<comment type="similarity">
    <text evidence="1 7 9">Belongs to the RecA family.</text>
</comment>
<keyword evidence="7 9" id="KW-0227">DNA damage</keyword>
<dbReference type="InterPro" id="IPR049428">
    <property type="entry name" value="RecA-like_N"/>
</dbReference>
<evidence type="ECO:0000259" key="11">
    <source>
        <dbReference type="PROSITE" id="PS50163"/>
    </source>
</evidence>
<dbReference type="PaxDb" id="411902-CLOBOL_02320"/>
<evidence type="ECO:0000256" key="8">
    <source>
        <dbReference type="RuleBase" id="RU000526"/>
    </source>
</evidence>
<keyword evidence="7 8" id="KW-0742">SOS response</keyword>
<dbReference type="HAMAP" id="MF_00268">
    <property type="entry name" value="RecA"/>
    <property type="match status" value="1"/>
</dbReference>
<dbReference type="InterPro" id="IPR020588">
    <property type="entry name" value="RecA_ATP-bd"/>
</dbReference>
<dbReference type="GO" id="GO:0006281">
    <property type="term" value="P:DNA repair"/>
    <property type="evidence" value="ECO:0007669"/>
    <property type="project" value="UniProtKB-UniRule"/>
</dbReference>